<dbReference type="Pfam" id="PF07715">
    <property type="entry name" value="Plug"/>
    <property type="match status" value="1"/>
</dbReference>
<evidence type="ECO:0000256" key="1">
    <source>
        <dbReference type="ARBA" id="ARBA00004571"/>
    </source>
</evidence>
<dbReference type="Pfam" id="PF00593">
    <property type="entry name" value="TonB_dep_Rec_b-barrel"/>
    <property type="match status" value="1"/>
</dbReference>
<evidence type="ECO:0000259" key="12">
    <source>
        <dbReference type="Pfam" id="PF07715"/>
    </source>
</evidence>
<keyword evidence="10" id="KW-0732">Signal</keyword>
<dbReference type="InterPro" id="IPR037066">
    <property type="entry name" value="Plug_dom_sf"/>
</dbReference>
<dbReference type="GeneID" id="77467661"/>
<evidence type="ECO:0000256" key="10">
    <source>
        <dbReference type="SAM" id="SignalP"/>
    </source>
</evidence>
<proteinExistence type="inferred from homology"/>
<keyword evidence="4 8" id="KW-0812">Transmembrane</keyword>
<dbReference type="InterPro" id="IPR039426">
    <property type="entry name" value="TonB-dep_rcpt-like"/>
</dbReference>
<name>A0ABN5JFZ1_FUSVA</name>
<dbReference type="CDD" id="cd01347">
    <property type="entry name" value="ligand_gated_channel"/>
    <property type="match status" value="1"/>
</dbReference>
<evidence type="ECO:0000256" key="9">
    <source>
        <dbReference type="RuleBase" id="RU003357"/>
    </source>
</evidence>
<dbReference type="InterPro" id="IPR000531">
    <property type="entry name" value="Beta-barrel_TonB"/>
</dbReference>
<dbReference type="PANTHER" id="PTHR30069">
    <property type="entry name" value="TONB-DEPENDENT OUTER MEMBRANE RECEPTOR"/>
    <property type="match status" value="1"/>
</dbReference>
<keyword evidence="7 8" id="KW-0998">Cell outer membrane</keyword>
<evidence type="ECO:0000256" key="3">
    <source>
        <dbReference type="ARBA" id="ARBA00022452"/>
    </source>
</evidence>
<comment type="similarity">
    <text evidence="8 9">Belongs to the TonB-dependent receptor family.</text>
</comment>
<dbReference type="InterPro" id="IPR036942">
    <property type="entry name" value="Beta-barrel_TonB_sf"/>
</dbReference>
<dbReference type="PROSITE" id="PS52016">
    <property type="entry name" value="TONB_DEPENDENT_REC_3"/>
    <property type="match status" value="1"/>
</dbReference>
<accession>A0ABN5JFZ1</accession>
<reference evidence="14" key="1">
    <citation type="journal article" date="2018" name="MSphere">
        <title>Fusobacterium Genomics Using MinION and Illumina Sequencing Enables Genome Completion and Correction.</title>
        <authorList>
            <person name="Todd S.M."/>
            <person name="Settlage R.E."/>
            <person name="Lahmers K.K."/>
            <person name="Slade D.J."/>
        </authorList>
    </citation>
    <scope>NUCLEOTIDE SEQUENCE [LARGE SCALE GENOMIC DNA]</scope>
    <source>
        <strain evidence="14">ATCC 27725</strain>
    </source>
</reference>
<evidence type="ECO:0000259" key="11">
    <source>
        <dbReference type="Pfam" id="PF00593"/>
    </source>
</evidence>
<evidence type="ECO:0000313" key="13">
    <source>
        <dbReference type="EMBL" id="AVQ30898.1"/>
    </source>
</evidence>
<dbReference type="Proteomes" id="UP000241238">
    <property type="component" value="Chromosome"/>
</dbReference>
<comment type="subcellular location">
    <subcellularLocation>
        <location evidence="1 8">Cell outer membrane</location>
        <topology evidence="1 8">Multi-pass membrane protein</topology>
    </subcellularLocation>
</comment>
<evidence type="ECO:0000256" key="5">
    <source>
        <dbReference type="ARBA" id="ARBA00023077"/>
    </source>
</evidence>
<evidence type="ECO:0000313" key="14">
    <source>
        <dbReference type="Proteomes" id="UP000241238"/>
    </source>
</evidence>
<sequence>MKKISLILLAILATEGMAAEKNSIASTRLNETVVSTENFGTSVLETPKNVTVITAADIEKYGAQSVEEAVKSVPGMYISSTGGQDFMADIIFRGQIPGKSAQNILVLVDGSSINSTTDTGAFNLNLVPIDTVERIEVVPNGGNVLYGEGAVGGVINIITKEAQNKKYYGQAGIERGNWNTRNYKVNVGSQVTDRFSLEATYLDKSIDGYRHHSERETKYAEIKSKYRFDNGNLYLSYSNAEVDSKFSGTVDKKDKRKSNSTTEAEETLDIFRMKYDTQFSDNLTFMINGDYKHREYSSTSIKDKIVGGVKVPKRVPSTDRDTKTYYINPQIKYTYWDKSYLILGGDFSKGKSDYQSQSHTSTGSSTTDTYTERKSIGGFIINNMKYNNFQFTQGFRHQKIEYDLENRNAPSKSFDHSFNEQAYELTGTYFANDSSAIFLTYNRAFRAPTAGEAGSWNTLYTDLDVQTSDTIELGAKTLWNSLYFTGSIFHSKTKKEIFYLTKASGEQSSNYNFPDPILRTGIELASEQYIDKLTLRQSLSYIHHEIDGGKYDGKKVPGLPNYTASIGFNYELIDNLNINATLFYYGSSYAQYDYHNRLGKQGGHSETNLNINYTLNNGLTIYGGVNNLFDKEYYYAKASTSTDTLSYYAGNKRSYFVGFKYSF</sequence>
<dbReference type="InterPro" id="IPR012910">
    <property type="entry name" value="Plug_dom"/>
</dbReference>
<keyword evidence="2 8" id="KW-0813">Transport</keyword>
<dbReference type="SUPFAM" id="SSF56935">
    <property type="entry name" value="Porins"/>
    <property type="match status" value="1"/>
</dbReference>
<dbReference type="EMBL" id="CP028103">
    <property type="protein sequence ID" value="AVQ30898.1"/>
    <property type="molecule type" value="Genomic_DNA"/>
</dbReference>
<dbReference type="Gene3D" id="2.170.130.10">
    <property type="entry name" value="TonB-dependent receptor, plug domain"/>
    <property type="match status" value="1"/>
</dbReference>
<evidence type="ECO:0000256" key="7">
    <source>
        <dbReference type="ARBA" id="ARBA00023237"/>
    </source>
</evidence>
<dbReference type="Gene3D" id="2.40.170.20">
    <property type="entry name" value="TonB-dependent receptor, beta-barrel domain"/>
    <property type="match status" value="1"/>
</dbReference>
<evidence type="ECO:0000256" key="8">
    <source>
        <dbReference type="PROSITE-ProRule" id="PRU01360"/>
    </source>
</evidence>
<feature type="domain" description="TonB-dependent receptor plug" evidence="12">
    <location>
        <begin position="43"/>
        <end position="154"/>
    </location>
</feature>
<feature type="signal peptide" evidence="10">
    <location>
        <begin position="1"/>
        <end position="18"/>
    </location>
</feature>
<evidence type="ECO:0000256" key="6">
    <source>
        <dbReference type="ARBA" id="ARBA00023136"/>
    </source>
</evidence>
<organism evidence="13 14">
    <name type="scientific">Fusobacterium varium ATCC 27725</name>
    <dbReference type="NCBI Taxonomy" id="469618"/>
    <lineage>
        <taxon>Bacteria</taxon>
        <taxon>Fusobacteriati</taxon>
        <taxon>Fusobacteriota</taxon>
        <taxon>Fusobacteriia</taxon>
        <taxon>Fusobacteriales</taxon>
        <taxon>Fusobacteriaceae</taxon>
        <taxon>Fusobacterium</taxon>
    </lineage>
</organism>
<evidence type="ECO:0000256" key="4">
    <source>
        <dbReference type="ARBA" id="ARBA00022692"/>
    </source>
</evidence>
<dbReference type="RefSeq" id="WP_005949872.1">
    <property type="nucleotide sequence ID" value="NZ_CP028103.1"/>
</dbReference>
<keyword evidence="13" id="KW-0675">Receptor</keyword>
<evidence type="ECO:0000256" key="2">
    <source>
        <dbReference type="ARBA" id="ARBA00022448"/>
    </source>
</evidence>
<gene>
    <name evidence="13" type="ORF">C4N18_06615</name>
</gene>
<feature type="chain" id="PRO_5046845578" evidence="10">
    <location>
        <begin position="19"/>
        <end position="663"/>
    </location>
</feature>
<protein>
    <submittedName>
        <fullName evidence="13">TonB-dependent receptor</fullName>
    </submittedName>
</protein>
<keyword evidence="14" id="KW-1185">Reference proteome</keyword>
<feature type="domain" description="TonB-dependent receptor-like beta-barrel" evidence="11">
    <location>
        <begin position="226"/>
        <end position="628"/>
    </location>
</feature>
<keyword evidence="3 8" id="KW-1134">Transmembrane beta strand</keyword>
<keyword evidence="6 8" id="KW-0472">Membrane</keyword>
<keyword evidence="5 9" id="KW-0798">TonB box</keyword>
<dbReference type="PANTHER" id="PTHR30069:SF27">
    <property type="entry name" value="BLL4766 PROTEIN"/>
    <property type="match status" value="1"/>
</dbReference>